<dbReference type="InParanoid" id="A0A0C9ZRX5"/>
<keyword evidence="2" id="KW-1185">Reference proteome</keyword>
<dbReference type="OrthoDB" id="2613383at2759"/>
<reference evidence="1 2" key="1">
    <citation type="submission" date="2014-04" db="EMBL/GenBank/DDBJ databases">
        <authorList>
            <consortium name="DOE Joint Genome Institute"/>
            <person name="Kuo A."/>
            <person name="Ruytinx J."/>
            <person name="Rineau F."/>
            <person name="Colpaert J."/>
            <person name="Kohler A."/>
            <person name="Nagy L.G."/>
            <person name="Floudas D."/>
            <person name="Copeland A."/>
            <person name="Barry K.W."/>
            <person name="Cichocki N."/>
            <person name="Veneault-Fourrey C."/>
            <person name="LaButti K."/>
            <person name="Lindquist E.A."/>
            <person name="Lipzen A."/>
            <person name="Lundell T."/>
            <person name="Morin E."/>
            <person name="Murat C."/>
            <person name="Sun H."/>
            <person name="Tunlid A."/>
            <person name="Henrissat B."/>
            <person name="Grigoriev I.V."/>
            <person name="Hibbett D.S."/>
            <person name="Martin F."/>
            <person name="Nordberg H.P."/>
            <person name="Cantor M.N."/>
            <person name="Hua S.X."/>
        </authorList>
    </citation>
    <scope>NUCLEOTIDE SEQUENCE [LARGE SCALE GENOMIC DNA]</scope>
    <source>
        <strain evidence="1 2">UH-Slu-Lm8-n1</strain>
    </source>
</reference>
<proteinExistence type="predicted"/>
<feature type="non-terminal residue" evidence="1">
    <location>
        <position position="1"/>
    </location>
</feature>
<dbReference type="InterPro" id="IPR027417">
    <property type="entry name" value="P-loop_NTPase"/>
</dbReference>
<dbReference type="AlphaFoldDB" id="A0A0C9ZRX5"/>
<reference evidence="2" key="2">
    <citation type="submission" date="2015-01" db="EMBL/GenBank/DDBJ databases">
        <title>Evolutionary Origins and Diversification of the Mycorrhizal Mutualists.</title>
        <authorList>
            <consortium name="DOE Joint Genome Institute"/>
            <consortium name="Mycorrhizal Genomics Consortium"/>
            <person name="Kohler A."/>
            <person name="Kuo A."/>
            <person name="Nagy L.G."/>
            <person name="Floudas D."/>
            <person name="Copeland A."/>
            <person name="Barry K.W."/>
            <person name="Cichocki N."/>
            <person name="Veneault-Fourrey C."/>
            <person name="LaButti K."/>
            <person name="Lindquist E.A."/>
            <person name="Lipzen A."/>
            <person name="Lundell T."/>
            <person name="Morin E."/>
            <person name="Murat C."/>
            <person name="Riley R."/>
            <person name="Ohm R."/>
            <person name="Sun H."/>
            <person name="Tunlid A."/>
            <person name="Henrissat B."/>
            <person name="Grigoriev I.V."/>
            <person name="Hibbett D.S."/>
            <person name="Martin F."/>
        </authorList>
    </citation>
    <scope>NUCLEOTIDE SEQUENCE [LARGE SCALE GENOMIC DNA]</scope>
    <source>
        <strain evidence="2">UH-Slu-Lm8-n1</strain>
    </source>
</reference>
<organism evidence="1 2">
    <name type="scientific">Suillus luteus UH-Slu-Lm8-n1</name>
    <dbReference type="NCBI Taxonomy" id="930992"/>
    <lineage>
        <taxon>Eukaryota</taxon>
        <taxon>Fungi</taxon>
        <taxon>Dikarya</taxon>
        <taxon>Basidiomycota</taxon>
        <taxon>Agaricomycotina</taxon>
        <taxon>Agaricomycetes</taxon>
        <taxon>Agaricomycetidae</taxon>
        <taxon>Boletales</taxon>
        <taxon>Suillineae</taxon>
        <taxon>Suillaceae</taxon>
        <taxon>Suillus</taxon>
    </lineage>
</organism>
<feature type="non-terminal residue" evidence="1">
    <location>
        <position position="74"/>
    </location>
</feature>
<evidence type="ECO:0000313" key="2">
    <source>
        <dbReference type="Proteomes" id="UP000054485"/>
    </source>
</evidence>
<dbReference type="HOGENOM" id="CLU_001324_11_0_1"/>
<protein>
    <submittedName>
        <fullName evidence="1">Unplaced genomic scaffold CY34scaffold_168, whole genome shotgun sequence</fullName>
    </submittedName>
</protein>
<gene>
    <name evidence="1" type="ORF">CY34DRAFT_32158</name>
</gene>
<name>A0A0C9ZRX5_9AGAM</name>
<dbReference type="EMBL" id="KN835299">
    <property type="protein sequence ID" value="KIK40525.1"/>
    <property type="molecule type" value="Genomic_DNA"/>
</dbReference>
<dbReference type="SUPFAM" id="SSF52540">
    <property type="entry name" value="P-loop containing nucleoside triphosphate hydrolases"/>
    <property type="match status" value="1"/>
</dbReference>
<dbReference type="Proteomes" id="UP000054485">
    <property type="component" value="Unassembled WGS sequence"/>
</dbReference>
<evidence type="ECO:0000313" key="1">
    <source>
        <dbReference type="EMBL" id="KIK40525.1"/>
    </source>
</evidence>
<dbReference type="STRING" id="930992.A0A0C9ZRX5"/>
<sequence>KQFPLRLAYTTTFNGCQGLTLSCTVLDLQMDPFVHGQLYTALSQVKRIEDTLCLFLEGNEVQDCVNVVYNSLLL</sequence>
<accession>A0A0C9ZRX5</accession>